<keyword evidence="14" id="KW-1185">Reference proteome</keyword>
<comment type="catalytic activity">
    <reaction evidence="10">
        <text>a 2'-deoxyribonucleoside 5'-triphosphate + [thioredoxin]-disulfide + H2O = a ribonucleoside 5'-triphosphate + [thioredoxin]-dithiol</text>
        <dbReference type="Rhea" id="RHEA:12701"/>
        <dbReference type="Rhea" id="RHEA-COMP:10698"/>
        <dbReference type="Rhea" id="RHEA-COMP:10700"/>
        <dbReference type="ChEBI" id="CHEBI:15377"/>
        <dbReference type="ChEBI" id="CHEBI:29950"/>
        <dbReference type="ChEBI" id="CHEBI:50058"/>
        <dbReference type="ChEBI" id="CHEBI:61557"/>
        <dbReference type="ChEBI" id="CHEBI:61560"/>
        <dbReference type="EC" id="1.17.4.2"/>
    </reaction>
</comment>
<dbReference type="PANTHER" id="PTHR43371:SF1">
    <property type="entry name" value="RIBONUCLEOSIDE-DIPHOSPHATE REDUCTASE"/>
    <property type="match status" value="1"/>
</dbReference>
<dbReference type="InterPro" id="IPR054158">
    <property type="entry name" value="RNR-II_ins_dom"/>
</dbReference>
<sequence length="665" mass="73516">MNSGCGRSFELSQGFVQKFADVQPDFGFNGLGELVLRRTYSRVTETGVRERWFETCQRVVEGTFSMQQAWMAQQRLPWDAGRARLDAEDMYRRMFEMKFLPPGRGLWAMGSTLTADRGCFAALHNCSFVSTRNIAQYGASPFAMAMSQSMLGIGVGFDVTGAGDILIKAPGPGAVHLVADSREGWVHSLEVLLEAFFHGATMPQFDYSGVRPAGTVIRGFGGSSQGPDPLKQLHRDVTVTLGALIGRPITTTAIVDIFNQIGCCIVSGSVRRSAEIAVGDYDDVEFLDLKDNTKNPHRAAFSWASNNSVKSPIGADYEGIAERMRLNGEPGIIWLENAREFGRMRDAANALDYRVCGCNPCAEQTLEDCELCCLVEVFPARADDYDDFERTLECALLYAKTVTLGATEWPEVNEVLLRNRRVGLSLTGIAQFVAARDIESLRQWCEEGYRVVRSTDAKLSERFAVPRSIKLTSVKPSGTVSLLAGATPGVHFPDSRFYLRRVRMAKDSDLLAPLETAGYPIEDCAMGTRNTVVVSFPIDAGEGVKTLEDATMWEQLAMAAFMQRYWADNAVSVTVTFSTTESAHIATALNFYQYQLKAVSFLPRLEGGVYKQMPYEKMSEAEFRELSAEITAVVFGKRSTTPHQVAAEEEDFGEQFCSSEICMRL</sequence>
<comment type="cofactor">
    <cofactor evidence="1">
        <name>adenosylcob(III)alamin</name>
        <dbReference type="ChEBI" id="CHEBI:18408"/>
    </cofactor>
</comment>
<evidence type="ECO:0000256" key="2">
    <source>
        <dbReference type="ARBA" id="ARBA00005654"/>
    </source>
</evidence>
<dbReference type="InterPro" id="IPR040763">
    <property type="entry name" value="RNR_alpha_hel"/>
</dbReference>
<keyword evidence="8" id="KW-0676">Redox-active center</keyword>
<evidence type="ECO:0000256" key="3">
    <source>
        <dbReference type="ARBA" id="ARBA00012275"/>
    </source>
</evidence>
<name>A0A835Z612_9STRA</name>
<dbReference type="Pfam" id="PF17975">
    <property type="entry name" value="RNR_Alpha"/>
    <property type="match status" value="1"/>
</dbReference>
<feature type="domain" description="Ribonucleotide reductase alpha-helical" evidence="11">
    <location>
        <begin position="11"/>
        <end position="111"/>
    </location>
</feature>
<dbReference type="GO" id="GO:0008998">
    <property type="term" value="F:ribonucleoside-triphosphate reductase (thioredoxin) activity"/>
    <property type="evidence" value="ECO:0007669"/>
    <property type="project" value="UniProtKB-EC"/>
</dbReference>
<dbReference type="GO" id="GO:0004748">
    <property type="term" value="F:ribonucleoside-diphosphate reductase activity, thioredoxin disulfide as acceptor"/>
    <property type="evidence" value="ECO:0007669"/>
    <property type="project" value="TreeGrafter"/>
</dbReference>
<comment type="caution">
    <text evidence="13">The sequence shown here is derived from an EMBL/GenBank/DDBJ whole genome shotgun (WGS) entry which is preliminary data.</text>
</comment>
<evidence type="ECO:0000313" key="14">
    <source>
        <dbReference type="Proteomes" id="UP000664859"/>
    </source>
</evidence>
<evidence type="ECO:0000256" key="4">
    <source>
        <dbReference type="ARBA" id="ARBA00022628"/>
    </source>
</evidence>
<dbReference type="GO" id="GO:0006260">
    <property type="term" value="P:DNA replication"/>
    <property type="evidence" value="ECO:0007669"/>
    <property type="project" value="UniProtKB-KW"/>
</dbReference>
<dbReference type="Proteomes" id="UP000664859">
    <property type="component" value="Unassembled WGS sequence"/>
</dbReference>
<comment type="similarity">
    <text evidence="2">Belongs to the class II ribonucleoside-triphosphate reductase family.</text>
</comment>
<accession>A0A835Z612</accession>
<keyword evidence="9" id="KW-0170">Cobalt</keyword>
<dbReference type="GO" id="GO:0031419">
    <property type="term" value="F:cobalamin binding"/>
    <property type="evidence" value="ECO:0007669"/>
    <property type="project" value="UniProtKB-KW"/>
</dbReference>
<dbReference type="SUPFAM" id="SSF51998">
    <property type="entry name" value="PFL-like glycyl radical enzymes"/>
    <property type="match status" value="1"/>
</dbReference>
<evidence type="ECO:0000256" key="5">
    <source>
        <dbReference type="ARBA" id="ARBA00022705"/>
    </source>
</evidence>
<keyword evidence="5" id="KW-0235">DNA replication</keyword>
<organism evidence="13 14">
    <name type="scientific">Tribonema minus</name>
    <dbReference type="NCBI Taxonomy" id="303371"/>
    <lineage>
        <taxon>Eukaryota</taxon>
        <taxon>Sar</taxon>
        <taxon>Stramenopiles</taxon>
        <taxon>Ochrophyta</taxon>
        <taxon>PX clade</taxon>
        <taxon>Xanthophyceae</taxon>
        <taxon>Tribonematales</taxon>
        <taxon>Tribonemataceae</taxon>
        <taxon>Tribonema</taxon>
    </lineage>
</organism>
<keyword evidence="4" id="KW-0846">Cobalamin</keyword>
<evidence type="ECO:0000256" key="10">
    <source>
        <dbReference type="ARBA" id="ARBA00048987"/>
    </source>
</evidence>
<feature type="domain" description="B12-dependent ribonucleotide reductase insertion" evidence="12">
    <location>
        <begin position="177"/>
        <end position="238"/>
    </location>
</feature>
<dbReference type="EC" id="1.17.4.2" evidence="3"/>
<evidence type="ECO:0000256" key="6">
    <source>
        <dbReference type="ARBA" id="ARBA00023002"/>
    </source>
</evidence>
<dbReference type="InterPro" id="IPR050862">
    <property type="entry name" value="RdRp_reductase_class-2"/>
</dbReference>
<gene>
    <name evidence="13" type="ORF">JKP88DRAFT_181530</name>
</gene>
<evidence type="ECO:0000256" key="8">
    <source>
        <dbReference type="ARBA" id="ARBA00023284"/>
    </source>
</evidence>
<dbReference type="Gene3D" id="3.20.70.20">
    <property type="match status" value="3"/>
</dbReference>
<reference evidence="13" key="1">
    <citation type="submission" date="2021-02" db="EMBL/GenBank/DDBJ databases">
        <title>First Annotated Genome of the Yellow-green Alga Tribonema minus.</title>
        <authorList>
            <person name="Mahan K.M."/>
        </authorList>
    </citation>
    <scope>NUCLEOTIDE SEQUENCE</scope>
    <source>
        <strain evidence="13">UTEX B ZZ1240</strain>
    </source>
</reference>
<proteinExistence type="inferred from homology"/>
<evidence type="ECO:0000259" key="12">
    <source>
        <dbReference type="Pfam" id="PF21995"/>
    </source>
</evidence>
<keyword evidence="7" id="KW-1015">Disulfide bond</keyword>
<evidence type="ECO:0000259" key="11">
    <source>
        <dbReference type="Pfam" id="PF17975"/>
    </source>
</evidence>
<dbReference type="OrthoDB" id="14890at2759"/>
<dbReference type="Pfam" id="PF21995">
    <property type="entry name" value="RNR-II_ins_dom"/>
    <property type="match status" value="1"/>
</dbReference>
<dbReference type="PANTHER" id="PTHR43371">
    <property type="entry name" value="VITAMIN B12-DEPENDENT RIBONUCLEOTIDE REDUCTASE"/>
    <property type="match status" value="1"/>
</dbReference>
<evidence type="ECO:0000313" key="13">
    <source>
        <dbReference type="EMBL" id="KAG5183889.1"/>
    </source>
</evidence>
<dbReference type="EMBL" id="JAFCMP010000181">
    <property type="protein sequence ID" value="KAG5183889.1"/>
    <property type="molecule type" value="Genomic_DNA"/>
</dbReference>
<evidence type="ECO:0000256" key="9">
    <source>
        <dbReference type="ARBA" id="ARBA00023285"/>
    </source>
</evidence>
<evidence type="ECO:0000256" key="7">
    <source>
        <dbReference type="ARBA" id="ARBA00023157"/>
    </source>
</evidence>
<evidence type="ECO:0000256" key="1">
    <source>
        <dbReference type="ARBA" id="ARBA00001922"/>
    </source>
</evidence>
<protein>
    <recommendedName>
        <fullName evidence="3">ribonucleoside-triphosphate reductase (thioredoxin)</fullName>
        <ecNumber evidence="3">1.17.4.2</ecNumber>
    </recommendedName>
</protein>
<keyword evidence="6" id="KW-0560">Oxidoreductase</keyword>
<dbReference type="AlphaFoldDB" id="A0A835Z612"/>